<dbReference type="GO" id="GO:0006508">
    <property type="term" value="P:proteolysis"/>
    <property type="evidence" value="ECO:0007669"/>
    <property type="project" value="UniProtKB-KW"/>
</dbReference>
<dbReference type="Proteomes" id="UP000191408">
    <property type="component" value="Unassembled WGS sequence"/>
</dbReference>
<gene>
    <name evidence="14" type="ORF">PENPOL_c002G03943</name>
</gene>
<dbReference type="PROSITE" id="PS51892">
    <property type="entry name" value="SUBTILASE"/>
    <property type="match status" value="1"/>
</dbReference>
<evidence type="ECO:0000256" key="6">
    <source>
        <dbReference type="ARBA" id="ARBA00022801"/>
    </source>
</evidence>
<evidence type="ECO:0000256" key="11">
    <source>
        <dbReference type="SAM" id="SignalP"/>
    </source>
</evidence>
<keyword evidence="5 11" id="KW-0732">Signal</keyword>
<sequence length="398" mass="40136">MGFMKLLSTSLATLAVVNAGRLLTGSDAGAVVPGSYIVVMNDGVSNEVFQNHRDWATTVHSRIARRKGGESGPGKHFDIHGMKGYTASFDDPTAKEIASDPSVKYVEPDMVVNATANVVQGNAPSWGLPRISSKKPGATDYTYDSTAGEGIVVYGVDTGIDIKHSDFGGRAKWGTNTVDSDNTDGNGHGTHTASTMVGTKFGVAKKATVVAVKVLGADGGGTNSGVISGMEWAVKDAKSRGATGKSVMNMSLGGAFSRAMNDAAANVVKSGVFLSVAAGNDAEDASNSSPASAPDVCTVAASTSSDGSASFTNFGSVVDVYAPGEGITAAYPGGGSKTLSGTSMAAPHVAGAAAYLMALEGVTADKACARIVELAISSISSAPSGTTKKLLFNGISAN</sequence>
<dbReference type="SUPFAM" id="SSF52743">
    <property type="entry name" value="Subtilisin-like"/>
    <property type="match status" value="1"/>
</dbReference>
<dbReference type="InterPro" id="IPR010259">
    <property type="entry name" value="S8pro/Inhibitor_I9"/>
</dbReference>
<evidence type="ECO:0000256" key="2">
    <source>
        <dbReference type="ARBA" id="ARBA00011073"/>
    </source>
</evidence>
<evidence type="ECO:0000313" key="15">
    <source>
        <dbReference type="Proteomes" id="UP000191408"/>
    </source>
</evidence>
<dbReference type="InterPro" id="IPR034193">
    <property type="entry name" value="PCSK9_ProteinaseK-like"/>
</dbReference>
<evidence type="ECO:0000313" key="14">
    <source>
        <dbReference type="EMBL" id="OQD69362.1"/>
    </source>
</evidence>
<evidence type="ECO:0000256" key="5">
    <source>
        <dbReference type="ARBA" id="ARBA00022729"/>
    </source>
</evidence>
<dbReference type="InterPro" id="IPR036852">
    <property type="entry name" value="Peptidase_S8/S53_dom_sf"/>
</dbReference>
<feature type="signal peptide" evidence="11">
    <location>
        <begin position="1"/>
        <end position="19"/>
    </location>
</feature>
<dbReference type="EMBL" id="MDYM01000002">
    <property type="protein sequence ID" value="OQD69362.1"/>
    <property type="molecule type" value="Genomic_DNA"/>
</dbReference>
<evidence type="ECO:0000256" key="7">
    <source>
        <dbReference type="ARBA" id="ARBA00022825"/>
    </source>
</evidence>
<dbReference type="FunFam" id="3.40.50.200:FF:000014">
    <property type="entry name" value="Proteinase K"/>
    <property type="match status" value="1"/>
</dbReference>
<evidence type="ECO:0000256" key="4">
    <source>
        <dbReference type="ARBA" id="ARBA00022670"/>
    </source>
</evidence>
<dbReference type="OrthoDB" id="206201at2759"/>
<feature type="active site" description="Charge relay system" evidence="10">
    <location>
        <position position="343"/>
    </location>
</feature>
<keyword evidence="6 10" id="KW-0378">Hydrolase</keyword>
<evidence type="ECO:0000259" key="12">
    <source>
        <dbReference type="Pfam" id="PF00082"/>
    </source>
</evidence>
<evidence type="ECO:0000259" key="13">
    <source>
        <dbReference type="Pfam" id="PF05922"/>
    </source>
</evidence>
<evidence type="ECO:0000256" key="8">
    <source>
        <dbReference type="ARBA" id="ARBA00023145"/>
    </source>
</evidence>
<keyword evidence="8" id="KW-0865">Zymogen</keyword>
<evidence type="ECO:0000256" key="9">
    <source>
        <dbReference type="ARBA" id="ARBA00075063"/>
    </source>
</evidence>
<dbReference type="CDD" id="cd04077">
    <property type="entry name" value="Peptidases_S8_PCSK9_ProteinaseK_like"/>
    <property type="match status" value="1"/>
</dbReference>
<comment type="similarity">
    <text evidence="2 10">Belongs to the peptidase S8 family.</text>
</comment>
<keyword evidence="3" id="KW-0964">Secreted</keyword>
<protein>
    <recommendedName>
        <fullName evidence="9">Alkaline serine protease</fullName>
    </recommendedName>
</protein>
<evidence type="ECO:0000256" key="10">
    <source>
        <dbReference type="PROSITE-ProRule" id="PRU01240"/>
    </source>
</evidence>
<dbReference type="Pfam" id="PF05922">
    <property type="entry name" value="Inhibitor_I9"/>
    <property type="match status" value="1"/>
</dbReference>
<dbReference type="PROSITE" id="PS00138">
    <property type="entry name" value="SUBTILASE_SER"/>
    <property type="match status" value="1"/>
</dbReference>
<accession>A0A1V6NXV5</accession>
<proteinExistence type="inferred from homology"/>
<dbReference type="PRINTS" id="PR00723">
    <property type="entry name" value="SUBTILISIN"/>
</dbReference>
<keyword evidence="15" id="KW-1185">Reference proteome</keyword>
<comment type="subcellular location">
    <subcellularLocation>
        <location evidence="1">Secreted</location>
    </subcellularLocation>
</comment>
<dbReference type="AlphaFoldDB" id="A0A1V6NXV5"/>
<dbReference type="InterPro" id="IPR015500">
    <property type="entry name" value="Peptidase_S8_subtilisin-rel"/>
</dbReference>
<feature type="chain" id="PRO_5013206719" description="Alkaline serine protease" evidence="11">
    <location>
        <begin position="20"/>
        <end position="398"/>
    </location>
</feature>
<dbReference type="SUPFAM" id="SSF54897">
    <property type="entry name" value="Protease propeptides/inhibitors"/>
    <property type="match status" value="1"/>
</dbReference>
<dbReference type="GO" id="GO:0004252">
    <property type="term" value="F:serine-type endopeptidase activity"/>
    <property type="evidence" value="ECO:0007669"/>
    <property type="project" value="UniProtKB-UniRule"/>
</dbReference>
<evidence type="ECO:0000256" key="3">
    <source>
        <dbReference type="ARBA" id="ARBA00022525"/>
    </source>
</evidence>
<dbReference type="InterPro" id="IPR050131">
    <property type="entry name" value="Peptidase_S8_subtilisin-like"/>
</dbReference>
<name>A0A1V6NXV5_PENPO</name>
<dbReference type="InterPro" id="IPR037045">
    <property type="entry name" value="S8pro/Inhibitor_I9_sf"/>
</dbReference>
<feature type="active site" description="Charge relay system" evidence="10">
    <location>
        <position position="157"/>
    </location>
</feature>
<dbReference type="InterPro" id="IPR023828">
    <property type="entry name" value="Peptidase_S8_Ser-AS"/>
</dbReference>
<keyword evidence="4 10" id="KW-0645">Protease</keyword>
<comment type="caution">
    <text evidence="14">The sequence shown here is derived from an EMBL/GenBank/DDBJ whole genome shotgun (WGS) entry which is preliminary data.</text>
</comment>
<dbReference type="PANTHER" id="PTHR43806:SF11">
    <property type="entry name" value="CEREVISIN-RELATED"/>
    <property type="match status" value="1"/>
</dbReference>
<dbReference type="InterPro" id="IPR000209">
    <property type="entry name" value="Peptidase_S8/S53_dom"/>
</dbReference>
<feature type="domain" description="Inhibitor I9" evidence="13">
    <location>
        <begin position="35"/>
        <end position="113"/>
    </location>
</feature>
<feature type="active site" description="Charge relay system" evidence="10">
    <location>
        <position position="188"/>
    </location>
</feature>
<dbReference type="Gene3D" id="3.40.50.200">
    <property type="entry name" value="Peptidase S8/S53 domain"/>
    <property type="match status" value="1"/>
</dbReference>
<feature type="domain" description="Peptidase S8/S53" evidence="12">
    <location>
        <begin position="148"/>
        <end position="358"/>
    </location>
</feature>
<keyword evidence="7 10" id="KW-0720">Serine protease</keyword>
<dbReference type="PANTHER" id="PTHR43806">
    <property type="entry name" value="PEPTIDASE S8"/>
    <property type="match status" value="1"/>
</dbReference>
<dbReference type="Gene3D" id="3.30.70.80">
    <property type="entry name" value="Peptidase S8 propeptide/proteinase inhibitor I9"/>
    <property type="match status" value="1"/>
</dbReference>
<evidence type="ECO:0000256" key="1">
    <source>
        <dbReference type="ARBA" id="ARBA00004613"/>
    </source>
</evidence>
<reference evidence="15" key="1">
    <citation type="journal article" date="2017" name="Nat. Microbiol.">
        <title>Global analysis of biosynthetic gene clusters reveals vast potential of secondary metabolite production in Penicillium species.</title>
        <authorList>
            <person name="Nielsen J.C."/>
            <person name="Grijseels S."/>
            <person name="Prigent S."/>
            <person name="Ji B."/>
            <person name="Dainat J."/>
            <person name="Nielsen K.F."/>
            <person name="Frisvad J.C."/>
            <person name="Workman M."/>
            <person name="Nielsen J."/>
        </authorList>
    </citation>
    <scope>NUCLEOTIDE SEQUENCE [LARGE SCALE GENOMIC DNA]</scope>
    <source>
        <strain evidence="15">IBT 4502</strain>
    </source>
</reference>
<dbReference type="Pfam" id="PF00082">
    <property type="entry name" value="Peptidase_S8"/>
    <property type="match status" value="1"/>
</dbReference>
<dbReference type="STRING" id="60169.A0A1V6NXV5"/>
<dbReference type="GO" id="GO:0005576">
    <property type="term" value="C:extracellular region"/>
    <property type="evidence" value="ECO:0007669"/>
    <property type="project" value="UniProtKB-SubCell"/>
</dbReference>
<organism evidence="14 15">
    <name type="scientific">Penicillium polonicum</name>
    <dbReference type="NCBI Taxonomy" id="60169"/>
    <lineage>
        <taxon>Eukaryota</taxon>
        <taxon>Fungi</taxon>
        <taxon>Dikarya</taxon>
        <taxon>Ascomycota</taxon>
        <taxon>Pezizomycotina</taxon>
        <taxon>Eurotiomycetes</taxon>
        <taxon>Eurotiomycetidae</taxon>
        <taxon>Eurotiales</taxon>
        <taxon>Aspergillaceae</taxon>
        <taxon>Penicillium</taxon>
    </lineage>
</organism>